<dbReference type="InterPro" id="IPR036259">
    <property type="entry name" value="MFS_trans_sf"/>
</dbReference>
<dbReference type="SUPFAM" id="SSF103473">
    <property type="entry name" value="MFS general substrate transporter"/>
    <property type="match status" value="1"/>
</dbReference>
<dbReference type="CDD" id="cd17332">
    <property type="entry name" value="MFS_MelB_like"/>
    <property type="match status" value="1"/>
</dbReference>
<dbReference type="GO" id="GO:0008643">
    <property type="term" value="P:carbohydrate transport"/>
    <property type="evidence" value="ECO:0007669"/>
    <property type="project" value="InterPro"/>
</dbReference>
<dbReference type="AlphaFoldDB" id="A0A419EVP8"/>
<feature type="transmembrane region" description="Helical" evidence="2">
    <location>
        <begin position="83"/>
        <end position="99"/>
    </location>
</feature>
<dbReference type="Pfam" id="PF13347">
    <property type="entry name" value="MFS_2"/>
    <property type="match status" value="1"/>
</dbReference>
<feature type="transmembrane region" description="Helical" evidence="2">
    <location>
        <begin position="44"/>
        <end position="62"/>
    </location>
</feature>
<dbReference type="PANTHER" id="PTHR11328">
    <property type="entry name" value="MAJOR FACILITATOR SUPERFAMILY DOMAIN-CONTAINING PROTEIN"/>
    <property type="match status" value="1"/>
</dbReference>
<feature type="transmembrane region" description="Helical" evidence="2">
    <location>
        <begin position="267"/>
        <end position="285"/>
    </location>
</feature>
<evidence type="ECO:0000256" key="1">
    <source>
        <dbReference type="ARBA" id="ARBA00009617"/>
    </source>
</evidence>
<comment type="caution">
    <text evidence="3">The sequence shown here is derived from an EMBL/GenBank/DDBJ whole genome shotgun (WGS) entry which is preliminary data.</text>
</comment>
<feature type="transmembrane region" description="Helical" evidence="2">
    <location>
        <begin position="21"/>
        <end position="38"/>
    </location>
</feature>
<feature type="transmembrane region" description="Helical" evidence="2">
    <location>
        <begin position="321"/>
        <end position="342"/>
    </location>
</feature>
<evidence type="ECO:0000256" key="2">
    <source>
        <dbReference type="SAM" id="Phobius"/>
    </source>
</evidence>
<reference evidence="3 4" key="1">
    <citation type="journal article" date="2017" name="ISME J.">
        <title>Energy and carbon metabolisms in a deep terrestrial subsurface fluid microbial community.</title>
        <authorList>
            <person name="Momper L."/>
            <person name="Jungbluth S.P."/>
            <person name="Lee M.D."/>
            <person name="Amend J.P."/>
        </authorList>
    </citation>
    <scope>NUCLEOTIDE SEQUENCE [LARGE SCALE GENOMIC DNA]</scope>
    <source>
        <strain evidence="3">SURF_17</strain>
    </source>
</reference>
<sequence>MRVFMRTLSRREIVGYGLPRFGSAIMFLMVVVYLPKFYTDDLLLNPAFISWTFLIGRFWDAATDPLMGHISDRTKSRMGRRRPYFLISAIPVAICYYLLWSPPHELKDWSLFLYVTGAYLVTYTFWTMFSIPYNSLGAELTMDYHERTVLTGVRESIGVLGTLVGTIAPPVCAALLASKHRGYSAVAAATGVLTALFIFVAFFSTRENPEFQRQHPIAVKEGMRALAKNRAYRALLAAFVIALMGNSLVPILTLYMADYVVKTPKVAPVIIVSYLLMASVSIVFWTRLSRRIGKKEAWSYALIFSSAVFAASTYYHEGTWLIWIILAGLAGFGYGCTLALSYSMLADVIDMDELETGRRREGAYFGIWFFIEKGAVGIVAFLGLQTLALMGYVPNVEQSLRVIWSMKFLYSIFPAVCFGACYFLLRRYPITQQEHERIRAEIEAKRARAASADAV</sequence>
<gene>
    <name evidence="3" type="ORF">C4532_12695</name>
</gene>
<dbReference type="InterPro" id="IPR001927">
    <property type="entry name" value="Na/Gal_symport"/>
</dbReference>
<dbReference type="InterPro" id="IPR039672">
    <property type="entry name" value="MFS_2"/>
</dbReference>
<organism evidence="3 4">
    <name type="scientific">Candidatus Abyssobacteria bacterium SURF_17</name>
    <dbReference type="NCBI Taxonomy" id="2093361"/>
    <lineage>
        <taxon>Bacteria</taxon>
        <taxon>Pseudomonadati</taxon>
        <taxon>Candidatus Hydrogenedentota</taxon>
        <taxon>Candidatus Abyssobacteria</taxon>
    </lineage>
</organism>
<feature type="transmembrane region" description="Helical" evidence="2">
    <location>
        <begin position="111"/>
        <end position="136"/>
    </location>
</feature>
<dbReference type="GO" id="GO:0005886">
    <property type="term" value="C:plasma membrane"/>
    <property type="evidence" value="ECO:0007669"/>
    <property type="project" value="TreeGrafter"/>
</dbReference>
<feature type="transmembrane region" description="Helical" evidence="2">
    <location>
        <begin position="183"/>
        <end position="203"/>
    </location>
</feature>
<dbReference type="GO" id="GO:0015293">
    <property type="term" value="F:symporter activity"/>
    <property type="evidence" value="ECO:0007669"/>
    <property type="project" value="InterPro"/>
</dbReference>
<protein>
    <submittedName>
        <fullName evidence="3">MFS transporter</fullName>
    </submittedName>
</protein>
<evidence type="ECO:0000313" key="4">
    <source>
        <dbReference type="Proteomes" id="UP000285961"/>
    </source>
</evidence>
<evidence type="ECO:0000313" key="3">
    <source>
        <dbReference type="EMBL" id="RJP68499.1"/>
    </source>
</evidence>
<comment type="similarity">
    <text evidence="1">Belongs to the sodium:galactoside symporter (TC 2.A.2) family.</text>
</comment>
<feature type="transmembrane region" description="Helical" evidence="2">
    <location>
        <begin position="234"/>
        <end position="255"/>
    </location>
</feature>
<dbReference type="NCBIfam" id="TIGR00792">
    <property type="entry name" value="gph"/>
    <property type="match status" value="1"/>
</dbReference>
<name>A0A419EVP8_9BACT</name>
<proteinExistence type="inferred from homology"/>
<keyword evidence="2" id="KW-0472">Membrane</keyword>
<keyword evidence="2" id="KW-1133">Transmembrane helix</keyword>
<dbReference type="Proteomes" id="UP000285961">
    <property type="component" value="Unassembled WGS sequence"/>
</dbReference>
<feature type="transmembrane region" description="Helical" evidence="2">
    <location>
        <begin position="157"/>
        <end position="177"/>
    </location>
</feature>
<dbReference type="EMBL" id="QZKI01000091">
    <property type="protein sequence ID" value="RJP68499.1"/>
    <property type="molecule type" value="Genomic_DNA"/>
</dbReference>
<accession>A0A419EVP8</accession>
<dbReference type="Gene3D" id="1.20.1250.20">
    <property type="entry name" value="MFS general substrate transporter like domains"/>
    <property type="match status" value="2"/>
</dbReference>
<feature type="transmembrane region" description="Helical" evidence="2">
    <location>
        <begin position="363"/>
        <end position="388"/>
    </location>
</feature>
<feature type="transmembrane region" description="Helical" evidence="2">
    <location>
        <begin position="408"/>
        <end position="425"/>
    </location>
</feature>
<dbReference type="GO" id="GO:0006814">
    <property type="term" value="P:sodium ion transport"/>
    <property type="evidence" value="ECO:0007669"/>
    <property type="project" value="InterPro"/>
</dbReference>
<feature type="transmembrane region" description="Helical" evidence="2">
    <location>
        <begin position="297"/>
        <end position="315"/>
    </location>
</feature>
<dbReference type="PANTHER" id="PTHR11328:SF24">
    <property type="entry name" value="MAJOR FACILITATOR SUPERFAMILY (MFS) PROFILE DOMAIN-CONTAINING PROTEIN"/>
    <property type="match status" value="1"/>
</dbReference>
<keyword evidence="2" id="KW-0812">Transmembrane</keyword>